<dbReference type="Pfam" id="PF03055">
    <property type="entry name" value="RPE65"/>
    <property type="match status" value="1"/>
</dbReference>
<feature type="binding site" evidence="5">
    <location>
        <position position="314"/>
    </location>
    <ligand>
        <name>Fe cation</name>
        <dbReference type="ChEBI" id="CHEBI:24875"/>
        <note>catalytic</note>
    </ligand>
</feature>
<evidence type="ECO:0000313" key="8">
    <source>
        <dbReference type="RefSeq" id="XP_022288218.1"/>
    </source>
</evidence>
<protein>
    <submittedName>
        <fullName evidence="8">Beta,beta-carotene 15,15'-dioxygenase-like</fullName>
    </submittedName>
</protein>
<dbReference type="KEGG" id="cvn:111100534"/>
<feature type="signal peptide" evidence="6">
    <location>
        <begin position="1"/>
        <end position="19"/>
    </location>
</feature>
<proteinExistence type="inferred from homology"/>
<evidence type="ECO:0000256" key="5">
    <source>
        <dbReference type="PIRSR" id="PIRSR604294-1"/>
    </source>
</evidence>
<feature type="binding site" evidence="5">
    <location>
        <position position="249"/>
    </location>
    <ligand>
        <name>Fe cation</name>
        <dbReference type="ChEBI" id="CHEBI:24875"/>
        <note>catalytic</note>
    </ligand>
</feature>
<feature type="chain" id="PRO_5034623016" evidence="6">
    <location>
        <begin position="20"/>
        <end position="512"/>
    </location>
</feature>
<evidence type="ECO:0000256" key="6">
    <source>
        <dbReference type="SAM" id="SignalP"/>
    </source>
</evidence>
<dbReference type="GeneID" id="111100534"/>
<dbReference type="InterPro" id="IPR004294">
    <property type="entry name" value="Carotenoid_Oase"/>
</dbReference>
<reference evidence="8" key="2">
    <citation type="submission" date="2025-08" db="UniProtKB">
        <authorList>
            <consortium name="RefSeq"/>
        </authorList>
    </citation>
    <scope>IDENTIFICATION</scope>
    <source>
        <tissue evidence="8">Whole sample</tissue>
    </source>
</reference>
<dbReference type="OrthoDB" id="407010at2759"/>
<dbReference type="PANTHER" id="PTHR10543:SF24">
    <property type="entry name" value="CAROTENOID ISOMEROOXYGENASE"/>
    <property type="match status" value="1"/>
</dbReference>
<keyword evidence="3" id="KW-0560">Oxidoreductase</keyword>
<keyword evidence="4 5" id="KW-0408">Iron</keyword>
<gene>
    <name evidence="8" type="primary">LOC111100534</name>
</gene>
<reference evidence="7" key="1">
    <citation type="submission" date="2024-06" db="UniProtKB">
        <authorList>
            <consortium name="RefSeq"/>
        </authorList>
    </citation>
    <scope>NUCLEOTIDE SEQUENCE [LARGE SCALE GENOMIC DNA]</scope>
</reference>
<dbReference type="AlphaFoldDB" id="A0A8B8ACK8"/>
<organism evidence="7 8">
    <name type="scientific">Crassostrea virginica</name>
    <name type="common">Eastern oyster</name>
    <dbReference type="NCBI Taxonomy" id="6565"/>
    <lineage>
        <taxon>Eukaryota</taxon>
        <taxon>Metazoa</taxon>
        <taxon>Spiralia</taxon>
        <taxon>Lophotrochozoa</taxon>
        <taxon>Mollusca</taxon>
        <taxon>Bivalvia</taxon>
        <taxon>Autobranchia</taxon>
        <taxon>Pteriomorphia</taxon>
        <taxon>Ostreida</taxon>
        <taxon>Ostreoidea</taxon>
        <taxon>Ostreidae</taxon>
        <taxon>Crassostrea</taxon>
    </lineage>
</organism>
<dbReference type="GO" id="GO:0042574">
    <property type="term" value="P:retinal metabolic process"/>
    <property type="evidence" value="ECO:0007669"/>
    <property type="project" value="TreeGrafter"/>
</dbReference>
<keyword evidence="6" id="KW-0732">Signal</keyword>
<dbReference type="GO" id="GO:0016121">
    <property type="term" value="P:carotene catabolic process"/>
    <property type="evidence" value="ECO:0007669"/>
    <property type="project" value="TreeGrafter"/>
</dbReference>
<dbReference type="Proteomes" id="UP000694844">
    <property type="component" value="Chromosome 1"/>
</dbReference>
<dbReference type="GO" id="GO:0003834">
    <property type="term" value="F:beta-carotene 15,15'-dioxygenase activity"/>
    <property type="evidence" value="ECO:0007669"/>
    <property type="project" value="TreeGrafter"/>
</dbReference>
<feature type="binding site" evidence="5">
    <location>
        <position position="196"/>
    </location>
    <ligand>
        <name>Fe cation</name>
        <dbReference type="ChEBI" id="CHEBI:24875"/>
        <note>catalytic</note>
    </ligand>
</feature>
<evidence type="ECO:0000313" key="7">
    <source>
        <dbReference type="Proteomes" id="UP000694844"/>
    </source>
</evidence>
<comment type="cofactor">
    <cofactor evidence="5">
        <name>Fe(2+)</name>
        <dbReference type="ChEBI" id="CHEBI:29033"/>
    </cofactor>
    <text evidence="5">Binds 1 Fe(2+) ion per subunit.</text>
</comment>
<evidence type="ECO:0000256" key="3">
    <source>
        <dbReference type="ARBA" id="ARBA00023002"/>
    </source>
</evidence>
<dbReference type="GO" id="GO:0010436">
    <property type="term" value="F:carotenoid dioxygenase activity"/>
    <property type="evidence" value="ECO:0007669"/>
    <property type="project" value="TreeGrafter"/>
</dbReference>
<dbReference type="PANTHER" id="PTHR10543">
    <property type="entry name" value="BETA-CAROTENE DIOXYGENASE"/>
    <property type="match status" value="1"/>
</dbReference>
<sequence length="512" mass="58376">MIDLLRWAVLSLCLSSTYAELPGWNLLFGTTVLDEPSQSPLTFDKPLPKWLKGSLIRNGPGRFEMGEHSFLNVFDGYAKLYSWQFSGNGSAFFTAKFVQSKEYQESLKIKDIALYMTFDDLVPPLDMLEKEKATLNGMDNMNVNVFNFSGDCVILTDTWKSYVVNCHNLETLRKNNPSIPGDHTSFPYYSVMSIAHPAPEYGTNNHLTILQSLSMIPILPDKFSLVRVKSADIRETVAIWDVKKMPYQHSISATKRYAIILACPFYMEFKKLLKTFVPRQSMTFNKDEPTTAYVVDLMTGKVQSFQTDSTVTLHHVNAFESDDNTIMLDVASYPDGAVLAFFDKSNLMNKTRRDNFPYKPSLKRFIIDLKKQKMTSMSFDVNPKVPHVNMLDMPTINELYRSRPYCYAYGVVFKSDLKSWGNFSIVKKDLCNSSGDLSWSVNNHYPMESWFVPNPDGSSEDDGVLLTPVLDGKLGKSYIVILDAKTMKPTTKAYLPILLPFHFHGRFMEDLY</sequence>
<keyword evidence="7" id="KW-1185">Reference proteome</keyword>
<comment type="similarity">
    <text evidence="1">Belongs to the carotenoid oxygenase family.</text>
</comment>
<evidence type="ECO:0000256" key="4">
    <source>
        <dbReference type="ARBA" id="ARBA00023004"/>
    </source>
</evidence>
<accession>A0A8B8ACK8</accession>
<name>A0A8B8ACK8_CRAVI</name>
<evidence type="ECO:0000256" key="2">
    <source>
        <dbReference type="ARBA" id="ARBA00022723"/>
    </source>
</evidence>
<feature type="binding site" evidence="5">
    <location>
        <position position="504"/>
    </location>
    <ligand>
        <name>Fe cation</name>
        <dbReference type="ChEBI" id="CHEBI:24875"/>
        <note>catalytic</note>
    </ligand>
</feature>
<evidence type="ECO:0000256" key="1">
    <source>
        <dbReference type="ARBA" id="ARBA00006787"/>
    </source>
</evidence>
<dbReference type="RefSeq" id="XP_022288218.1">
    <property type="nucleotide sequence ID" value="XM_022432510.1"/>
</dbReference>
<dbReference type="GO" id="GO:0046872">
    <property type="term" value="F:metal ion binding"/>
    <property type="evidence" value="ECO:0007669"/>
    <property type="project" value="UniProtKB-KW"/>
</dbReference>
<keyword evidence="2 5" id="KW-0479">Metal-binding</keyword>